<dbReference type="GO" id="GO:0004519">
    <property type="term" value="F:endonuclease activity"/>
    <property type="evidence" value="ECO:0007669"/>
    <property type="project" value="UniProtKB-KW"/>
</dbReference>
<keyword evidence="4" id="KW-0378">Hydrolase</keyword>
<dbReference type="PROSITE" id="PS51257">
    <property type="entry name" value="PROKAR_LIPOPROTEIN"/>
    <property type="match status" value="1"/>
</dbReference>
<dbReference type="RefSeq" id="WP_011533584.1">
    <property type="nucleotide sequence ID" value="NZ_CP132921.1"/>
</dbReference>
<protein>
    <submittedName>
        <fullName evidence="4">DNA/RNA non-specific endonuclease</fullName>
    </submittedName>
</protein>
<feature type="domain" description="DNA/RNA non-specific endonuclease/pyrophosphatase/phosphodiesterase" evidence="3">
    <location>
        <begin position="40"/>
        <end position="247"/>
    </location>
</feature>
<dbReference type="PANTHER" id="PTHR13966">
    <property type="entry name" value="ENDONUCLEASE RELATED"/>
    <property type="match status" value="1"/>
</dbReference>
<name>A0ABY9QLQ6_9PSED</name>
<evidence type="ECO:0000256" key="1">
    <source>
        <dbReference type="SAM" id="SignalP"/>
    </source>
</evidence>
<evidence type="ECO:0000259" key="2">
    <source>
        <dbReference type="SMART" id="SM00477"/>
    </source>
</evidence>
<dbReference type="SUPFAM" id="SSF54060">
    <property type="entry name" value="His-Me finger endonucleases"/>
    <property type="match status" value="1"/>
</dbReference>
<accession>A0ABY9QLQ6</accession>
<keyword evidence="5" id="KW-1185">Reference proteome</keyword>
<sequence>MRRLLFLLFVLTLTSCAPRLPSPTPPETLPTPPTELTLLDRGRFQLWYDCQRGEPHRFTFILDRDEGHLERKDNFRIDRGLPPGCVGQHSAKAYSLPKGFHRGHLAANNHFDDDRAAMDASNLMSNIVPQLASHNSQTWYQTELLSECSRDRHPTKVIGGVVFGHEGEALNNDYFAQSHGIATPEVFWKVLLTEDDAGQPQVIAWWIPHQAGLGTDLTPYLRSVHEIEALLGPSEAPIDVPEAVKDQRPTFSWPVPAGCDRE</sequence>
<evidence type="ECO:0000313" key="5">
    <source>
        <dbReference type="Proteomes" id="UP001183127"/>
    </source>
</evidence>
<dbReference type="InterPro" id="IPR001604">
    <property type="entry name" value="Endo_G_ENPP1-like_dom"/>
</dbReference>
<dbReference type="Pfam" id="PF01223">
    <property type="entry name" value="Endonuclease_NS"/>
    <property type="match status" value="1"/>
</dbReference>
<dbReference type="Proteomes" id="UP001183127">
    <property type="component" value="Chromosome"/>
</dbReference>
<dbReference type="InterPro" id="IPR044925">
    <property type="entry name" value="His-Me_finger_sf"/>
</dbReference>
<keyword evidence="4" id="KW-0255">Endonuclease</keyword>
<dbReference type="InterPro" id="IPR020821">
    <property type="entry name" value="ENPP1-3/EXOG-like_nuc-like"/>
</dbReference>
<keyword evidence="1" id="KW-0732">Signal</keyword>
<evidence type="ECO:0000259" key="3">
    <source>
        <dbReference type="SMART" id="SM00892"/>
    </source>
</evidence>
<feature type="signal peptide" evidence="1">
    <location>
        <begin position="1"/>
        <end position="17"/>
    </location>
</feature>
<dbReference type="SMART" id="SM00477">
    <property type="entry name" value="NUC"/>
    <property type="match status" value="1"/>
</dbReference>
<dbReference type="InterPro" id="IPR044929">
    <property type="entry name" value="DNA/RNA_non-sp_Endonuclease_sf"/>
</dbReference>
<proteinExistence type="predicted"/>
<feature type="domain" description="ENPP1-3/EXOG-like endonuclease/phosphodiesterase" evidence="2">
    <location>
        <begin position="41"/>
        <end position="247"/>
    </location>
</feature>
<dbReference type="Gene3D" id="3.40.570.10">
    <property type="entry name" value="Extracellular Endonuclease, subunit A"/>
    <property type="match status" value="1"/>
</dbReference>
<feature type="chain" id="PRO_5045072817" evidence="1">
    <location>
        <begin position="18"/>
        <end position="262"/>
    </location>
</feature>
<dbReference type="InterPro" id="IPR040255">
    <property type="entry name" value="Non-specific_endonuclease"/>
</dbReference>
<reference evidence="4 5" key="1">
    <citation type="submission" date="2023-08" db="EMBL/GenBank/DDBJ databases">
        <title>Complete Genome Sequence of Pseudomonas entomophila TVIN A01.</title>
        <authorList>
            <person name="Shelke T."/>
            <person name="Mahar N.S."/>
            <person name="Gupta I."/>
            <person name="Gupta V."/>
        </authorList>
    </citation>
    <scope>NUCLEOTIDE SEQUENCE [LARGE SCALE GENOMIC DNA]</scope>
    <source>
        <strain evidence="4 5">TVIN-A01</strain>
    </source>
</reference>
<gene>
    <name evidence="4" type="ORF">RAH46_17075</name>
</gene>
<evidence type="ECO:0000313" key="4">
    <source>
        <dbReference type="EMBL" id="WMW04040.1"/>
    </source>
</evidence>
<dbReference type="PANTHER" id="PTHR13966:SF5">
    <property type="entry name" value="ENDONUCLEASE G, MITOCHONDRIAL"/>
    <property type="match status" value="1"/>
</dbReference>
<dbReference type="GeneID" id="32805558"/>
<dbReference type="SMART" id="SM00892">
    <property type="entry name" value="Endonuclease_NS"/>
    <property type="match status" value="1"/>
</dbReference>
<dbReference type="EMBL" id="CP132921">
    <property type="protein sequence ID" value="WMW04040.1"/>
    <property type="molecule type" value="Genomic_DNA"/>
</dbReference>
<organism evidence="4 5">
    <name type="scientific">Pseudomonas entomophila</name>
    <dbReference type="NCBI Taxonomy" id="312306"/>
    <lineage>
        <taxon>Bacteria</taxon>
        <taxon>Pseudomonadati</taxon>
        <taxon>Pseudomonadota</taxon>
        <taxon>Gammaproteobacteria</taxon>
        <taxon>Pseudomonadales</taxon>
        <taxon>Pseudomonadaceae</taxon>
        <taxon>Pseudomonas</taxon>
    </lineage>
</organism>
<keyword evidence="4" id="KW-0540">Nuclease</keyword>